<dbReference type="EMBL" id="CACVKT020003265">
    <property type="protein sequence ID" value="CAC5382877.1"/>
    <property type="molecule type" value="Genomic_DNA"/>
</dbReference>
<keyword evidence="2" id="KW-1185">Reference proteome</keyword>
<evidence type="ECO:0000313" key="1">
    <source>
        <dbReference type="EMBL" id="CAC5382877.1"/>
    </source>
</evidence>
<evidence type="ECO:0000313" key="2">
    <source>
        <dbReference type="Proteomes" id="UP000507470"/>
    </source>
</evidence>
<reference evidence="1 2" key="1">
    <citation type="submission" date="2020-06" db="EMBL/GenBank/DDBJ databases">
        <authorList>
            <person name="Li R."/>
            <person name="Bekaert M."/>
        </authorList>
    </citation>
    <scope>NUCLEOTIDE SEQUENCE [LARGE SCALE GENOMIC DNA]</scope>
    <source>
        <strain evidence="2">wild</strain>
    </source>
</reference>
<protein>
    <submittedName>
        <fullName evidence="1">Uncharacterized protein</fullName>
    </submittedName>
</protein>
<organism evidence="1 2">
    <name type="scientific">Mytilus coruscus</name>
    <name type="common">Sea mussel</name>
    <dbReference type="NCBI Taxonomy" id="42192"/>
    <lineage>
        <taxon>Eukaryota</taxon>
        <taxon>Metazoa</taxon>
        <taxon>Spiralia</taxon>
        <taxon>Lophotrochozoa</taxon>
        <taxon>Mollusca</taxon>
        <taxon>Bivalvia</taxon>
        <taxon>Autobranchia</taxon>
        <taxon>Pteriomorphia</taxon>
        <taxon>Mytilida</taxon>
        <taxon>Mytiloidea</taxon>
        <taxon>Mytilidae</taxon>
        <taxon>Mytilinae</taxon>
        <taxon>Mytilus</taxon>
    </lineage>
</organism>
<name>A0A6J8BKQ2_MYTCO</name>
<dbReference type="OrthoDB" id="10451377at2759"/>
<dbReference type="Proteomes" id="UP000507470">
    <property type="component" value="Unassembled WGS sequence"/>
</dbReference>
<sequence>MFLFSGILDHGYFNFDAIGIHNRDCPVYIEWEKKMQVTSVPCPAMYYTDTTYRSNQIDMPKHKRNCTEKGQLTYVTNSKENNLCFCEVNFSLQSIETYCDPSFENCTCQRNTSHDKNRDDGSGSWETDAIVVTVILAFVIIVIIAEIKKEDKSDIYENDDDSNVVDVAQSGVFHPQSVFHCVQETIGDQGPNFKDRYYGDDGDVGGYAESPLLPSGRLTGNSGKVQASIGSPDVGTDDVFTGNKNNVIPMESAMRTLGAETNHELSTMIQCDGKSYCEEPFKTLNARTDNGEIDHINDL</sequence>
<dbReference type="AlphaFoldDB" id="A0A6J8BKQ2"/>
<proteinExistence type="predicted"/>
<gene>
    <name evidence="1" type="ORF">MCOR_18668</name>
</gene>
<accession>A0A6J8BKQ2</accession>